<evidence type="ECO:0000256" key="3">
    <source>
        <dbReference type="ARBA" id="ARBA00006793"/>
    </source>
</evidence>
<feature type="coiled-coil region" evidence="12">
    <location>
        <begin position="788"/>
        <end position="958"/>
    </location>
</feature>
<comment type="similarity">
    <text evidence="3">Belongs to the SMC family. SMC6 subfamily.</text>
</comment>
<evidence type="ECO:0000256" key="2">
    <source>
        <dbReference type="ARBA" id="ARBA00004286"/>
    </source>
</evidence>
<evidence type="ECO:0000313" key="16">
    <source>
        <dbReference type="Proteomes" id="UP001430848"/>
    </source>
</evidence>
<dbReference type="InterPro" id="IPR027417">
    <property type="entry name" value="P-loop_NTPase"/>
</dbReference>
<evidence type="ECO:0000256" key="9">
    <source>
        <dbReference type="ARBA" id="ARBA00023172"/>
    </source>
</evidence>
<gene>
    <name evidence="15" type="primary">smc6</name>
    <name evidence="15" type="ORF">SLS63_006904</name>
</gene>
<evidence type="ECO:0000256" key="7">
    <source>
        <dbReference type="ARBA" id="ARBA00022840"/>
    </source>
</evidence>
<keyword evidence="8 12" id="KW-0175">Coiled coil</keyword>
<evidence type="ECO:0000259" key="14">
    <source>
        <dbReference type="Pfam" id="PF13476"/>
    </source>
</evidence>
<protein>
    <submittedName>
        <fullName evidence="15">Structural maintenance of chromosomes protein 6</fullName>
    </submittedName>
</protein>
<evidence type="ECO:0000256" key="10">
    <source>
        <dbReference type="ARBA" id="ARBA00023204"/>
    </source>
</evidence>
<dbReference type="PANTHER" id="PTHR19306:SF6">
    <property type="entry name" value="STRUCTURAL MAINTENANCE OF CHROMOSOMES PROTEIN 6"/>
    <property type="match status" value="1"/>
</dbReference>
<evidence type="ECO:0000256" key="4">
    <source>
        <dbReference type="ARBA" id="ARBA00022454"/>
    </source>
</evidence>
<feature type="region of interest" description="Disordered" evidence="13">
    <location>
        <begin position="1"/>
        <end position="104"/>
    </location>
</feature>
<keyword evidence="16" id="KW-1185">Reference proteome</keyword>
<keyword evidence="10" id="KW-0234">DNA repair</keyword>
<keyword evidence="7" id="KW-0067">ATP-binding</keyword>
<feature type="compositionally biased region" description="Polar residues" evidence="13">
    <location>
        <begin position="1"/>
        <end position="10"/>
    </location>
</feature>
<accession>A0ABR1P6L5</accession>
<evidence type="ECO:0000256" key="1">
    <source>
        <dbReference type="ARBA" id="ARBA00004123"/>
    </source>
</evidence>
<keyword evidence="5" id="KW-0547">Nucleotide-binding</keyword>
<comment type="subcellular location">
    <subcellularLocation>
        <location evidence="2">Chromosome</location>
    </subcellularLocation>
    <subcellularLocation>
        <location evidence="1">Nucleus</location>
    </subcellularLocation>
</comment>
<dbReference type="InterPro" id="IPR038729">
    <property type="entry name" value="Rad50/SbcC_AAA"/>
</dbReference>
<evidence type="ECO:0000256" key="13">
    <source>
        <dbReference type="SAM" id="MobiDB-lite"/>
    </source>
</evidence>
<keyword evidence="11" id="KW-0539">Nucleus</keyword>
<feature type="compositionally biased region" description="Basic and acidic residues" evidence="13">
    <location>
        <begin position="89"/>
        <end position="102"/>
    </location>
</feature>
<comment type="caution">
    <text evidence="15">The sequence shown here is derived from an EMBL/GenBank/DDBJ whole genome shotgun (WGS) entry which is preliminary data.</text>
</comment>
<evidence type="ECO:0000256" key="8">
    <source>
        <dbReference type="ARBA" id="ARBA00023054"/>
    </source>
</evidence>
<dbReference type="Gene3D" id="1.10.287.1490">
    <property type="match status" value="1"/>
</dbReference>
<dbReference type="SUPFAM" id="SSF52540">
    <property type="entry name" value="P-loop containing nucleoside triphosphate hydrolases"/>
    <property type="match status" value="1"/>
</dbReference>
<evidence type="ECO:0000256" key="5">
    <source>
        <dbReference type="ARBA" id="ARBA00022741"/>
    </source>
</evidence>
<keyword evidence="6" id="KW-0227">DNA damage</keyword>
<name>A0ABR1P6L5_DIAER</name>
<feature type="region of interest" description="Disordered" evidence="13">
    <location>
        <begin position="118"/>
        <end position="148"/>
    </location>
</feature>
<feature type="compositionally biased region" description="Basic and acidic residues" evidence="13">
    <location>
        <begin position="118"/>
        <end position="128"/>
    </location>
</feature>
<reference evidence="15 16" key="1">
    <citation type="submission" date="2024-02" db="EMBL/GenBank/DDBJ databases">
        <title>De novo assembly and annotation of 12 fungi associated with fruit tree decline syndrome in Ontario, Canada.</title>
        <authorList>
            <person name="Sulman M."/>
            <person name="Ellouze W."/>
            <person name="Ilyukhin E."/>
        </authorList>
    </citation>
    <scope>NUCLEOTIDE SEQUENCE [LARGE SCALE GENOMIC DNA]</scope>
    <source>
        <strain evidence="15 16">M169</strain>
    </source>
</reference>
<evidence type="ECO:0000256" key="12">
    <source>
        <dbReference type="SAM" id="Coils"/>
    </source>
</evidence>
<dbReference type="Pfam" id="PF13476">
    <property type="entry name" value="AAA_23"/>
    <property type="match status" value="1"/>
</dbReference>
<evidence type="ECO:0000256" key="6">
    <source>
        <dbReference type="ARBA" id="ARBA00022763"/>
    </source>
</evidence>
<keyword evidence="9" id="KW-0233">DNA recombination</keyword>
<sequence length="1201" mass="137031">MPALTTVNNISGASRKRSRREEAATSDDDADEDELVGIRQASSQLRSEPQRKRARVSEPSSAHKKAAQPGVGGRAIRELSDASSEEDRDVPMEEAADRHDEPAATQYEIMRDAGFKHLEHADEDDRRATQRLQQKSLARRSNRPGDLNHAAENGILESIDCINFMCHKRLHVELGPLLNFIVGENGSGKSAVLTAITLCLGAKASSTNRGGSLKNFIKEGADSSVLIVRIKNQGHDAYQRDTYGDSIIVERHFNRNGSSGFRLKSETGKTVSDKKSEVEQIVEYYCLQVDNPLNILSQDNARQFLNQASAKQKYKFFLQGVQLQQLDDDYRVIEEYATSNEHKEGDLETKLDHAQKEYDKSRREYEIFLQAEGMRSEARLLSQKAIWAQVVEAERETERNEQRIAQADGQVADAQHVLTQRTQELEVVDDRVAQAEEALRGTREDEELLKGNVEKAQQSYDDAHKDLEKIHNDERDARSRGQVAFNSVKEYEKKIQEEEQRLQDLNGDAHSRKIEELEAAQARYQEVETESENARQSVPGINQTLAAANKEFQTIDKYIEQKRGDIKATQNRIKELERGQGSPYDAYEQQVPNLLRMIEHDAGFDHKPIGPIGAHVQVKKPVWSPILERTFGETLNGFVVTSKRDQQRLRDMMKGLKLTRCPIFIANNRPIDTSRTEPDENFDTILRILKIDNPLIRSQLIINHRIEQTILVETKQDADRIMVVGAAPPRNVAACIHLFKEKGFGWGVRVVATANRINSSPIRPPDRNQKPRLRSDLLQETSVQGEKMKHLESELSELANQKREQQQRIQQCRRELAEANKTVEQNKQRSREIKVEIDEIQQDLDSFDGADGRLEILREDLNKAQEDYDFHGGQYGALTLRKTEQNGRVEELRAALKNEKKGLKEFEARLKKAEDKVKRCTDSRSISVQKKNEAHDNLQMAQNEKTRLEGKRPRLEDIVREYTAAASSACPKRVHVGEGETYEALLTKYESLKRTLKERERRRGTTDDQVIHRANTAKADLEQLKKEIELVKTANKGFKDLLGNRLEKWRMFQRYISSNSRANFMFLLSERDFRGRLILNHESHTLEVQVEPDKTRRNAAARNTKTLSGGEKSFSSICLLLAIWEAMGSPLRCLDEFDVFMDNVNRAISTNMLISAARSSISRQYILITPNAIEGRANLDRDVKVTRYARRLIPSLDLVRD</sequence>
<feature type="coiled-coil region" evidence="12">
    <location>
        <begin position="344"/>
        <end position="579"/>
    </location>
</feature>
<keyword evidence="4" id="KW-0158">Chromosome</keyword>
<organism evidence="15 16">
    <name type="scientific">Diaporthe eres</name>
    <name type="common">Phomopsis oblonga</name>
    <dbReference type="NCBI Taxonomy" id="83184"/>
    <lineage>
        <taxon>Eukaryota</taxon>
        <taxon>Fungi</taxon>
        <taxon>Dikarya</taxon>
        <taxon>Ascomycota</taxon>
        <taxon>Pezizomycotina</taxon>
        <taxon>Sordariomycetes</taxon>
        <taxon>Sordariomycetidae</taxon>
        <taxon>Diaporthales</taxon>
        <taxon>Diaporthaceae</taxon>
        <taxon>Diaporthe</taxon>
        <taxon>Diaporthe eres species complex</taxon>
    </lineage>
</organism>
<dbReference type="EMBL" id="JAKNSF020000036">
    <property type="protein sequence ID" value="KAK7727829.1"/>
    <property type="molecule type" value="Genomic_DNA"/>
</dbReference>
<feature type="coiled-coil region" evidence="12">
    <location>
        <begin position="982"/>
        <end position="1041"/>
    </location>
</feature>
<dbReference type="Gene3D" id="3.40.50.300">
    <property type="entry name" value="P-loop containing nucleotide triphosphate hydrolases"/>
    <property type="match status" value="2"/>
</dbReference>
<proteinExistence type="inferred from homology"/>
<evidence type="ECO:0000256" key="11">
    <source>
        <dbReference type="ARBA" id="ARBA00023242"/>
    </source>
</evidence>
<feature type="domain" description="Rad50/SbcC-type AAA" evidence="14">
    <location>
        <begin position="159"/>
        <end position="404"/>
    </location>
</feature>
<evidence type="ECO:0000313" key="15">
    <source>
        <dbReference type="EMBL" id="KAK7727829.1"/>
    </source>
</evidence>
<dbReference type="Proteomes" id="UP001430848">
    <property type="component" value="Unassembled WGS sequence"/>
</dbReference>
<dbReference type="PANTHER" id="PTHR19306">
    <property type="entry name" value="STRUCTURAL MAINTENANCE OF CHROMOSOMES 5,6 SMC5, SMC6"/>
    <property type="match status" value="1"/>
</dbReference>
<feature type="compositionally biased region" description="Acidic residues" evidence="13">
    <location>
        <begin position="24"/>
        <end position="35"/>
    </location>
</feature>